<dbReference type="EMBL" id="BK015933">
    <property type="protein sequence ID" value="DAF85972.1"/>
    <property type="molecule type" value="Genomic_DNA"/>
</dbReference>
<evidence type="ECO:0000313" key="2">
    <source>
        <dbReference type="EMBL" id="DAF85972.1"/>
    </source>
</evidence>
<proteinExistence type="predicted"/>
<keyword evidence="1" id="KW-0472">Membrane</keyword>
<evidence type="ECO:0000256" key="1">
    <source>
        <dbReference type="SAM" id="Phobius"/>
    </source>
</evidence>
<feature type="transmembrane region" description="Helical" evidence="1">
    <location>
        <begin position="20"/>
        <end position="38"/>
    </location>
</feature>
<organism evidence="2">
    <name type="scientific">Podoviridae sp. ctCmm1</name>
    <dbReference type="NCBI Taxonomy" id="2825231"/>
    <lineage>
        <taxon>Viruses</taxon>
        <taxon>Duplodnaviria</taxon>
        <taxon>Heunggongvirae</taxon>
        <taxon>Uroviricota</taxon>
        <taxon>Caudoviricetes</taxon>
    </lineage>
</organism>
<keyword evidence="1" id="KW-1133">Transmembrane helix</keyword>
<accession>A0A8S5TUU2</accession>
<protein>
    <submittedName>
        <fullName evidence="2">Uncharacterized protein</fullName>
    </submittedName>
</protein>
<name>A0A8S5TUU2_9CAUD</name>
<sequence>MFYLRKVLTYIKTHKRTAQVLIPMLVFVLVCMGCYHIYKQKQIEKPVVITQQQAKSPVELSKAIHVTEQQAQEVISIKERTQPIATYYTQAPTVEVAAEKVKQDIAHSNPNLPKAATEKSDRTAVVANTEEQKVDVYKIKLDKPHSILAGVTVMTNGEVYETVGYEDKKVQGLAHFKGSEFKGASALVKVVRW</sequence>
<keyword evidence="1" id="KW-0812">Transmembrane</keyword>
<reference evidence="2" key="1">
    <citation type="journal article" date="2021" name="Proc. Natl. Acad. Sci. U.S.A.">
        <title>A Catalog of Tens of Thousands of Viruses from Human Metagenomes Reveals Hidden Associations with Chronic Diseases.</title>
        <authorList>
            <person name="Tisza M.J."/>
            <person name="Buck C.B."/>
        </authorList>
    </citation>
    <scope>NUCLEOTIDE SEQUENCE</scope>
    <source>
        <strain evidence="2">CtCmm1</strain>
    </source>
</reference>